<feature type="region of interest" description="Disordered" evidence="10">
    <location>
        <begin position="73"/>
        <end position="105"/>
    </location>
</feature>
<evidence type="ECO:0000256" key="5">
    <source>
        <dbReference type="ARBA" id="ARBA00022729"/>
    </source>
</evidence>
<dbReference type="PANTHER" id="PTHR19316">
    <property type="entry name" value="PROTEIN FOLDING REGULATOR"/>
    <property type="match status" value="1"/>
</dbReference>
<comment type="caution">
    <text evidence="12">The sequence shown here is derived from an EMBL/GenBank/DDBJ whole genome shotgun (WGS) entry which is preliminary data.</text>
</comment>
<comment type="similarity">
    <text evidence="2">Belongs to the SIL1 family.</text>
</comment>
<dbReference type="OrthoDB" id="448649at2759"/>
<dbReference type="PANTHER" id="PTHR19316:SF35">
    <property type="entry name" value="NUCLEOTIDE EXCHANGE FACTOR SIL1"/>
    <property type="match status" value="1"/>
</dbReference>
<evidence type="ECO:0000256" key="1">
    <source>
        <dbReference type="ARBA" id="ARBA00004319"/>
    </source>
</evidence>
<evidence type="ECO:0000313" key="12">
    <source>
        <dbReference type="EMBL" id="KAG5667868.1"/>
    </source>
</evidence>
<evidence type="ECO:0000256" key="10">
    <source>
        <dbReference type="SAM" id="MobiDB-lite"/>
    </source>
</evidence>
<evidence type="ECO:0000256" key="2">
    <source>
        <dbReference type="ARBA" id="ARBA00010588"/>
    </source>
</evidence>
<dbReference type="GO" id="GO:0000774">
    <property type="term" value="F:adenyl-nucleotide exchange factor activity"/>
    <property type="evidence" value="ECO:0007669"/>
    <property type="project" value="TreeGrafter"/>
</dbReference>
<dbReference type="GO" id="GO:0005788">
    <property type="term" value="C:endoplasmic reticulum lumen"/>
    <property type="evidence" value="ECO:0007669"/>
    <property type="project" value="UniProtKB-SubCell"/>
</dbReference>
<protein>
    <recommendedName>
        <fullName evidence="3">Nucleotide exchange factor SIL1</fullName>
    </recommendedName>
</protein>
<evidence type="ECO:0000256" key="4">
    <source>
        <dbReference type="ARBA" id="ARBA00022448"/>
    </source>
</evidence>
<keyword evidence="5 11" id="KW-0732">Signal</keyword>
<gene>
    <name evidence="12" type="ORF">PVAND_015835</name>
</gene>
<dbReference type="Proteomes" id="UP001107558">
    <property type="component" value="Chromosome 4"/>
</dbReference>
<evidence type="ECO:0000256" key="9">
    <source>
        <dbReference type="ARBA" id="ARBA00023180"/>
    </source>
</evidence>
<dbReference type="SUPFAM" id="SSF48371">
    <property type="entry name" value="ARM repeat"/>
    <property type="match status" value="1"/>
</dbReference>
<sequence length="438" mass="50210">MMKLKILVIILVIQITFKVAKSVDLSIGTKEGEENSTFIATEEWQEIKPGQKVPQGLHYRLNLQTGKKEAKLLDPEENEPQSQSSFQMVPQTNEKQEEEEASIESAKKRLEEALKNIPAETFDQETEEKWKEIKNKFKSYEEIKQDLKDLDLAPKTEAEVLTQLMEEFESKPENSLDILKDMEFILHSIDNALLFISKNGIEKIVIPHLINQTDVAQRVILLKIVGAISQNNLQAKNYLSEKTNLVNELIFLLEKHETQEELSAGLFSVGSLMRNNKILGLNNLKKVLEVLLRFLEKESLGTSLKVKSLLLIEDLILSSKDELNSFIESNKICQQLSNFFKLNKNSFLVDTDSAERSAGSFTVLNGKCKHIWSEDPNLRHALLVVMNNYMMKLREESDDDLRFFYGLVAENFESLNEMLYGDLKISSDDLSQKYNDEL</sequence>
<dbReference type="InterPro" id="IPR011989">
    <property type="entry name" value="ARM-like"/>
</dbReference>
<organism evidence="12 13">
    <name type="scientific">Polypedilum vanderplanki</name>
    <name type="common">Sleeping chironomid midge</name>
    <dbReference type="NCBI Taxonomy" id="319348"/>
    <lineage>
        <taxon>Eukaryota</taxon>
        <taxon>Metazoa</taxon>
        <taxon>Ecdysozoa</taxon>
        <taxon>Arthropoda</taxon>
        <taxon>Hexapoda</taxon>
        <taxon>Insecta</taxon>
        <taxon>Pterygota</taxon>
        <taxon>Neoptera</taxon>
        <taxon>Endopterygota</taxon>
        <taxon>Diptera</taxon>
        <taxon>Nematocera</taxon>
        <taxon>Chironomoidea</taxon>
        <taxon>Chironomidae</taxon>
        <taxon>Chironominae</taxon>
        <taxon>Polypedilum</taxon>
        <taxon>Polypedilum</taxon>
    </lineage>
</organism>
<feature type="chain" id="PRO_5039896704" description="Nucleotide exchange factor SIL1" evidence="11">
    <location>
        <begin position="23"/>
        <end position="438"/>
    </location>
</feature>
<dbReference type="InterPro" id="IPR050693">
    <property type="entry name" value="Hsp70_NEF-Inhibitors"/>
</dbReference>
<evidence type="ECO:0000256" key="3">
    <source>
        <dbReference type="ARBA" id="ARBA00015352"/>
    </source>
</evidence>
<dbReference type="GO" id="GO:0015031">
    <property type="term" value="P:protein transport"/>
    <property type="evidence" value="ECO:0007669"/>
    <property type="project" value="UniProtKB-KW"/>
</dbReference>
<feature type="compositionally biased region" description="Polar residues" evidence="10">
    <location>
        <begin position="80"/>
        <end position="93"/>
    </location>
</feature>
<evidence type="ECO:0000256" key="6">
    <source>
        <dbReference type="ARBA" id="ARBA00022824"/>
    </source>
</evidence>
<dbReference type="Gene3D" id="1.25.10.10">
    <property type="entry name" value="Leucine-rich Repeat Variant"/>
    <property type="match status" value="1"/>
</dbReference>
<dbReference type="InterPro" id="IPR016024">
    <property type="entry name" value="ARM-type_fold"/>
</dbReference>
<evidence type="ECO:0000256" key="8">
    <source>
        <dbReference type="ARBA" id="ARBA00023010"/>
    </source>
</evidence>
<proteinExistence type="inferred from homology"/>
<reference evidence="12" key="1">
    <citation type="submission" date="2021-03" db="EMBL/GenBank/DDBJ databases">
        <title>Chromosome level genome of the anhydrobiotic midge Polypedilum vanderplanki.</title>
        <authorList>
            <person name="Yoshida Y."/>
            <person name="Kikawada T."/>
            <person name="Gusev O."/>
        </authorList>
    </citation>
    <scope>NUCLEOTIDE SEQUENCE</scope>
    <source>
        <strain evidence="12">NIAS01</strain>
        <tissue evidence="12">Whole body or cell culture</tissue>
    </source>
</reference>
<keyword evidence="7" id="KW-0653">Protein transport</keyword>
<dbReference type="EMBL" id="JADBJN010000004">
    <property type="protein sequence ID" value="KAG5667868.1"/>
    <property type="molecule type" value="Genomic_DNA"/>
</dbReference>
<keyword evidence="4" id="KW-0813">Transport</keyword>
<feature type="signal peptide" evidence="11">
    <location>
        <begin position="1"/>
        <end position="22"/>
    </location>
</feature>
<keyword evidence="8" id="KW-0811">Translocation</keyword>
<keyword evidence="13" id="KW-1185">Reference proteome</keyword>
<evidence type="ECO:0000313" key="13">
    <source>
        <dbReference type="Proteomes" id="UP001107558"/>
    </source>
</evidence>
<keyword evidence="6" id="KW-0256">Endoplasmic reticulum</keyword>
<comment type="subcellular location">
    <subcellularLocation>
        <location evidence="1">Endoplasmic reticulum lumen</location>
    </subcellularLocation>
</comment>
<accession>A0A9J6BDD5</accession>
<dbReference type="AlphaFoldDB" id="A0A9J6BDD5"/>
<keyword evidence="9" id="KW-0325">Glycoprotein</keyword>
<evidence type="ECO:0000256" key="11">
    <source>
        <dbReference type="SAM" id="SignalP"/>
    </source>
</evidence>
<evidence type="ECO:0000256" key="7">
    <source>
        <dbReference type="ARBA" id="ARBA00022927"/>
    </source>
</evidence>
<name>A0A9J6BDD5_POLVA</name>